<keyword evidence="2" id="KW-1185">Reference proteome</keyword>
<evidence type="ECO:0000313" key="2">
    <source>
        <dbReference type="Proteomes" id="UP000317318"/>
    </source>
</evidence>
<accession>A0A517R6Y2</accession>
<dbReference type="RefSeq" id="WP_145365781.1">
    <property type="nucleotide sequence ID" value="NZ_CP036268.1"/>
</dbReference>
<gene>
    <name evidence="1" type="ORF">Pan189_40660</name>
</gene>
<evidence type="ECO:0000313" key="1">
    <source>
        <dbReference type="EMBL" id="QDT39657.1"/>
    </source>
</evidence>
<dbReference type="AlphaFoldDB" id="A0A517R6Y2"/>
<proteinExistence type="predicted"/>
<protein>
    <submittedName>
        <fullName evidence="1">Uncharacterized protein</fullName>
    </submittedName>
</protein>
<dbReference type="Proteomes" id="UP000317318">
    <property type="component" value="Chromosome"/>
</dbReference>
<organism evidence="1 2">
    <name type="scientific">Stratiformator vulcanicus</name>
    <dbReference type="NCBI Taxonomy" id="2527980"/>
    <lineage>
        <taxon>Bacteria</taxon>
        <taxon>Pseudomonadati</taxon>
        <taxon>Planctomycetota</taxon>
        <taxon>Planctomycetia</taxon>
        <taxon>Planctomycetales</taxon>
        <taxon>Planctomycetaceae</taxon>
        <taxon>Stratiformator</taxon>
    </lineage>
</organism>
<reference evidence="1 2" key="1">
    <citation type="submission" date="2019-02" db="EMBL/GenBank/DDBJ databases">
        <title>Deep-cultivation of Planctomycetes and their phenomic and genomic characterization uncovers novel biology.</title>
        <authorList>
            <person name="Wiegand S."/>
            <person name="Jogler M."/>
            <person name="Boedeker C."/>
            <person name="Pinto D."/>
            <person name="Vollmers J."/>
            <person name="Rivas-Marin E."/>
            <person name="Kohn T."/>
            <person name="Peeters S.H."/>
            <person name="Heuer A."/>
            <person name="Rast P."/>
            <person name="Oberbeckmann S."/>
            <person name="Bunk B."/>
            <person name="Jeske O."/>
            <person name="Meyerdierks A."/>
            <person name="Storesund J.E."/>
            <person name="Kallscheuer N."/>
            <person name="Luecker S."/>
            <person name="Lage O.M."/>
            <person name="Pohl T."/>
            <person name="Merkel B.J."/>
            <person name="Hornburger P."/>
            <person name="Mueller R.-W."/>
            <person name="Bruemmer F."/>
            <person name="Labrenz M."/>
            <person name="Spormann A.M."/>
            <person name="Op den Camp H."/>
            <person name="Overmann J."/>
            <person name="Amann R."/>
            <person name="Jetten M.S.M."/>
            <person name="Mascher T."/>
            <person name="Medema M.H."/>
            <person name="Devos D.P."/>
            <person name="Kaster A.-K."/>
            <person name="Ovreas L."/>
            <person name="Rohde M."/>
            <person name="Galperin M.Y."/>
            <person name="Jogler C."/>
        </authorList>
    </citation>
    <scope>NUCLEOTIDE SEQUENCE [LARGE SCALE GENOMIC DNA]</scope>
    <source>
        <strain evidence="1 2">Pan189</strain>
    </source>
</reference>
<dbReference type="EMBL" id="CP036268">
    <property type="protein sequence ID" value="QDT39657.1"/>
    <property type="molecule type" value="Genomic_DNA"/>
</dbReference>
<dbReference type="KEGG" id="svp:Pan189_40660"/>
<name>A0A517R6Y2_9PLAN</name>
<sequence length="87" mass="9618">MRWVFDLFIDGVDCGSESFAEQLFASSEDASPGMCSGRHLISFDREASTLDEAVRTAVADLRRFAPNVEIEEVRVEGDSMRQLTAAT</sequence>